<evidence type="ECO:0000313" key="7">
    <source>
        <dbReference type="EMBL" id="SDY71109.1"/>
    </source>
</evidence>
<dbReference type="Gene3D" id="1.10.287.130">
    <property type="match status" value="1"/>
</dbReference>
<dbReference type="Pfam" id="PF02518">
    <property type="entry name" value="HATPase_c"/>
    <property type="match status" value="1"/>
</dbReference>
<keyword evidence="5" id="KW-0812">Transmembrane</keyword>
<keyword evidence="8" id="KW-1185">Reference proteome</keyword>
<reference evidence="8" key="1">
    <citation type="submission" date="2016-10" db="EMBL/GenBank/DDBJ databases">
        <authorList>
            <person name="Varghese N."/>
            <person name="Submissions S."/>
        </authorList>
    </citation>
    <scope>NUCLEOTIDE SEQUENCE [LARGE SCALE GENOMIC DNA]</scope>
    <source>
        <strain evidence="8">CGMCC 1.8975</strain>
    </source>
</reference>
<comment type="catalytic activity">
    <reaction evidence="1">
        <text>ATP + protein L-histidine = ADP + protein N-phospho-L-histidine.</text>
        <dbReference type="EC" id="2.7.13.3"/>
    </reaction>
</comment>
<dbReference type="InterPro" id="IPR003594">
    <property type="entry name" value="HATPase_dom"/>
</dbReference>
<evidence type="ECO:0000259" key="6">
    <source>
        <dbReference type="PROSITE" id="PS50109"/>
    </source>
</evidence>
<dbReference type="GO" id="GO:0000155">
    <property type="term" value="F:phosphorelay sensor kinase activity"/>
    <property type="evidence" value="ECO:0007669"/>
    <property type="project" value="InterPro"/>
</dbReference>
<dbReference type="PRINTS" id="PR00344">
    <property type="entry name" value="BCTRLSENSOR"/>
</dbReference>
<dbReference type="InterPro" id="IPR005467">
    <property type="entry name" value="His_kinase_dom"/>
</dbReference>
<dbReference type="PANTHER" id="PTHR43065">
    <property type="entry name" value="SENSOR HISTIDINE KINASE"/>
    <property type="match status" value="1"/>
</dbReference>
<feature type="transmembrane region" description="Helical" evidence="5">
    <location>
        <begin position="6"/>
        <end position="26"/>
    </location>
</feature>
<dbReference type="AlphaFoldDB" id="A0A1H3M4G3"/>
<dbReference type="SMART" id="SM00388">
    <property type="entry name" value="HisKA"/>
    <property type="match status" value="1"/>
</dbReference>
<dbReference type="SUPFAM" id="SSF47384">
    <property type="entry name" value="Homodimeric domain of signal transducing histidine kinase"/>
    <property type="match status" value="1"/>
</dbReference>
<keyword evidence="5" id="KW-1133">Transmembrane helix</keyword>
<dbReference type="InterPro" id="IPR036890">
    <property type="entry name" value="HATPase_C_sf"/>
</dbReference>
<feature type="transmembrane region" description="Helical" evidence="5">
    <location>
        <begin position="66"/>
        <end position="85"/>
    </location>
</feature>
<dbReference type="InterPro" id="IPR004358">
    <property type="entry name" value="Sig_transdc_His_kin-like_C"/>
</dbReference>
<dbReference type="SUPFAM" id="SSF55874">
    <property type="entry name" value="ATPase domain of HSP90 chaperone/DNA topoisomerase II/histidine kinase"/>
    <property type="match status" value="1"/>
</dbReference>
<feature type="transmembrane region" description="Helical" evidence="5">
    <location>
        <begin position="38"/>
        <end position="60"/>
    </location>
</feature>
<protein>
    <recommendedName>
        <fullName evidence="2">histidine kinase</fullName>
        <ecNumber evidence="2">2.7.13.3</ecNumber>
    </recommendedName>
</protein>
<keyword evidence="4" id="KW-0175">Coiled coil</keyword>
<evidence type="ECO:0000256" key="5">
    <source>
        <dbReference type="SAM" id="Phobius"/>
    </source>
</evidence>
<proteinExistence type="predicted"/>
<dbReference type="RefSeq" id="WP_092742229.1">
    <property type="nucleotide sequence ID" value="NZ_FNOV01000012.1"/>
</dbReference>
<name>A0A1H3M4G3_9BACT</name>
<evidence type="ECO:0000313" key="8">
    <source>
        <dbReference type="Proteomes" id="UP000199249"/>
    </source>
</evidence>
<dbReference type="Pfam" id="PF00512">
    <property type="entry name" value="HisKA"/>
    <property type="match status" value="1"/>
</dbReference>
<dbReference type="EC" id="2.7.13.3" evidence="2"/>
<evidence type="ECO:0000256" key="1">
    <source>
        <dbReference type="ARBA" id="ARBA00000085"/>
    </source>
</evidence>
<accession>A0A1H3M4G3</accession>
<keyword evidence="7" id="KW-0418">Kinase</keyword>
<organism evidence="7 8">
    <name type="scientific">Hymenobacter psychrophilus</name>
    <dbReference type="NCBI Taxonomy" id="651662"/>
    <lineage>
        <taxon>Bacteria</taxon>
        <taxon>Pseudomonadati</taxon>
        <taxon>Bacteroidota</taxon>
        <taxon>Cytophagia</taxon>
        <taxon>Cytophagales</taxon>
        <taxon>Hymenobacteraceae</taxon>
        <taxon>Hymenobacter</taxon>
    </lineage>
</organism>
<dbReference type="CDD" id="cd00082">
    <property type="entry name" value="HisKA"/>
    <property type="match status" value="1"/>
</dbReference>
<feature type="coiled-coil region" evidence="4">
    <location>
        <begin position="165"/>
        <end position="210"/>
    </location>
</feature>
<feature type="domain" description="Histidine kinase" evidence="6">
    <location>
        <begin position="226"/>
        <end position="467"/>
    </location>
</feature>
<keyword evidence="3" id="KW-0597">Phosphoprotein</keyword>
<gene>
    <name evidence="7" type="ORF">SAMN04488069_11232</name>
</gene>
<dbReference type="EMBL" id="FNOV01000012">
    <property type="protein sequence ID" value="SDY71109.1"/>
    <property type="molecule type" value="Genomic_DNA"/>
</dbReference>
<evidence type="ECO:0000256" key="4">
    <source>
        <dbReference type="SAM" id="Coils"/>
    </source>
</evidence>
<dbReference type="SMART" id="SM00387">
    <property type="entry name" value="HATPase_c"/>
    <property type="match status" value="1"/>
</dbReference>
<evidence type="ECO:0000256" key="3">
    <source>
        <dbReference type="ARBA" id="ARBA00022553"/>
    </source>
</evidence>
<sequence>MKLIIFPPIPSILVSLFIFLALRHFLELPERAPRLNWLLKYLWVLAVPLLVVLETVGSRWDTDVHWLLDAVYVGLMVLLAGVVLIRMRALRPARTLLVALAPFALQALAKLALYTLPITAGDTLSSLIDYGKPADVYWFFSIAWLVVGTLVAYKQQRILQQEQLERELEARIKFRNQELEQLVEERTASLNRQTEELRTTLQQLKATQSQLIQSEKMASLGELTAGIAHEIQNPLNFVTNFADVSAELLGELREEHQKGVVADTELEAELLTDLEQNLTKITHHGQRAASIVRGMLEHSRASSGERAPTNLNQLADEYLRLAYHGLRAKNKSFNATLTTFFDPDLKSVDVVPQDLGRVLLNLFTNAFYAVQKRKELGEPGYTPTVEVSTLHRASGAVEIRVRDNGTGIPAAVRQKIFQPFFTTKPAGEGTGLGLSLSYDIITKGHNGTLSLQTEEGQGTEFIIELPG</sequence>
<dbReference type="InterPro" id="IPR003661">
    <property type="entry name" value="HisK_dim/P_dom"/>
</dbReference>
<dbReference type="InterPro" id="IPR036097">
    <property type="entry name" value="HisK_dim/P_sf"/>
</dbReference>
<feature type="transmembrane region" description="Helical" evidence="5">
    <location>
        <begin position="97"/>
        <end position="116"/>
    </location>
</feature>
<evidence type="ECO:0000256" key="2">
    <source>
        <dbReference type="ARBA" id="ARBA00012438"/>
    </source>
</evidence>
<keyword evidence="7" id="KW-0808">Transferase</keyword>
<feature type="transmembrane region" description="Helical" evidence="5">
    <location>
        <begin position="136"/>
        <end position="153"/>
    </location>
</feature>
<dbReference type="Proteomes" id="UP000199249">
    <property type="component" value="Unassembled WGS sequence"/>
</dbReference>
<keyword evidence="5" id="KW-0472">Membrane</keyword>
<dbReference type="OrthoDB" id="9806995at2"/>
<dbReference type="PROSITE" id="PS50109">
    <property type="entry name" value="HIS_KIN"/>
    <property type="match status" value="1"/>
</dbReference>
<dbReference type="STRING" id="651662.SAMN04488069_11232"/>
<dbReference type="PANTHER" id="PTHR43065:SF42">
    <property type="entry name" value="TWO-COMPONENT SENSOR PPRA"/>
    <property type="match status" value="1"/>
</dbReference>
<dbReference type="Gene3D" id="3.30.565.10">
    <property type="entry name" value="Histidine kinase-like ATPase, C-terminal domain"/>
    <property type="match status" value="1"/>
</dbReference>